<dbReference type="EMBL" id="MU854339">
    <property type="protein sequence ID" value="KAK4042543.1"/>
    <property type="molecule type" value="Genomic_DNA"/>
</dbReference>
<evidence type="ECO:0000313" key="4">
    <source>
        <dbReference type="Proteomes" id="UP001303115"/>
    </source>
</evidence>
<feature type="transmembrane region" description="Helical" evidence="2">
    <location>
        <begin position="98"/>
        <end position="119"/>
    </location>
</feature>
<keyword evidence="2" id="KW-0812">Transmembrane</keyword>
<reference evidence="4" key="1">
    <citation type="journal article" date="2023" name="Mol. Phylogenet. Evol.">
        <title>Genome-scale phylogeny and comparative genomics of the fungal order Sordariales.</title>
        <authorList>
            <person name="Hensen N."/>
            <person name="Bonometti L."/>
            <person name="Westerberg I."/>
            <person name="Brannstrom I.O."/>
            <person name="Guillou S."/>
            <person name="Cros-Aarteil S."/>
            <person name="Calhoun S."/>
            <person name="Haridas S."/>
            <person name="Kuo A."/>
            <person name="Mondo S."/>
            <person name="Pangilinan J."/>
            <person name="Riley R."/>
            <person name="LaButti K."/>
            <person name="Andreopoulos B."/>
            <person name="Lipzen A."/>
            <person name="Chen C."/>
            <person name="Yan M."/>
            <person name="Daum C."/>
            <person name="Ng V."/>
            <person name="Clum A."/>
            <person name="Steindorff A."/>
            <person name="Ohm R.A."/>
            <person name="Martin F."/>
            <person name="Silar P."/>
            <person name="Natvig D.O."/>
            <person name="Lalanne C."/>
            <person name="Gautier V."/>
            <person name="Ament-Velasquez S.L."/>
            <person name="Kruys A."/>
            <person name="Hutchinson M.I."/>
            <person name="Powell A.J."/>
            <person name="Barry K."/>
            <person name="Miller A.N."/>
            <person name="Grigoriev I.V."/>
            <person name="Debuchy R."/>
            <person name="Gladieux P."/>
            <person name="Hiltunen Thoren M."/>
            <person name="Johannesson H."/>
        </authorList>
    </citation>
    <scope>NUCLEOTIDE SEQUENCE [LARGE SCALE GENOMIC DNA]</scope>
    <source>
        <strain evidence="4">CBS 284.82</strain>
    </source>
</reference>
<protein>
    <submittedName>
        <fullName evidence="3">Uncharacterized protein</fullName>
    </submittedName>
</protein>
<dbReference type="AlphaFoldDB" id="A0AAN6PK93"/>
<proteinExistence type="predicted"/>
<evidence type="ECO:0000256" key="1">
    <source>
        <dbReference type="SAM" id="MobiDB-lite"/>
    </source>
</evidence>
<evidence type="ECO:0000313" key="3">
    <source>
        <dbReference type="EMBL" id="KAK4042543.1"/>
    </source>
</evidence>
<dbReference type="Proteomes" id="UP001303115">
    <property type="component" value="Unassembled WGS sequence"/>
</dbReference>
<feature type="transmembrane region" description="Helical" evidence="2">
    <location>
        <begin position="20"/>
        <end position="38"/>
    </location>
</feature>
<comment type="caution">
    <text evidence="3">The sequence shown here is derived from an EMBL/GenBank/DDBJ whole genome shotgun (WGS) entry which is preliminary data.</text>
</comment>
<accession>A0AAN6PK93</accession>
<feature type="compositionally biased region" description="Polar residues" evidence="1">
    <location>
        <begin position="187"/>
        <end position="198"/>
    </location>
</feature>
<keyword evidence="4" id="KW-1185">Reference proteome</keyword>
<evidence type="ECO:0000256" key="2">
    <source>
        <dbReference type="SAM" id="Phobius"/>
    </source>
</evidence>
<feature type="region of interest" description="Disordered" evidence="1">
    <location>
        <begin position="173"/>
        <end position="201"/>
    </location>
</feature>
<organism evidence="3 4">
    <name type="scientific">Parachaetomium inaequale</name>
    <dbReference type="NCBI Taxonomy" id="2588326"/>
    <lineage>
        <taxon>Eukaryota</taxon>
        <taxon>Fungi</taxon>
        <taxon>Dikarya</taxon>
        <taxon>Ascomycota</taxon>
        <taxon>Pezizomycotina</taxon>
        <taxon>Sordariomycetes</taxon>
        <taxon>Sordariomycetidae</taxon>
        <taxon>Sordariales</taxon>
        <taxon>Chaetomiaceae</taxon>
        <taxon>Parachaetomium</taxon>
    </lineage>
</organism>
<keyword evidence="2" id="KW-0472">Membrane</keyword>
<keyword evidence="2" id="KW-1133">Transmembrane helix</keyword>
<feature type="transmembrane region" description="Helical" evidence="2">
    <location>
        <begin position="71"/>
        <end position="92"/>
    </location>
</feature>
<sequence>MERGDAHRRRQPQRQELRHAVKILACGGMIGTALLYPLANIEGLWFRAVTRSIFILSAVGFHALHLEPFITFGPFTAAAALFLLLVAVLAAGSSRQELIPWLPLFIASLSLITVVIYDISQRMGPRPLSNAELEDLSGVSIDARSDGSLRTVSTQQRPLPPLESNRLDSLYFARHGPSSRSSHRTETNVTEISLSSVEGQCRPQWDAQTRSYFPETILPEQEDPEEPIIRSASPDGQGNSDPDSDLDSDHGSVESSHPLLGPQ</sequence>
<gene>
    <name evidence="3" type="ORF">C8A01DRAFT_44429</name>
</gene>
<name>A0AAN6PK93_9PEZI</name>
<feature type="region of interest" description="Disordered" evidence="1">
    <location>
        <begin position="214"/>
        <end position="263"/>
    </location>
</feature>